<dbReference type="AlphaFoldDB" id="A0A0G0NJC8"/>
<comment type="similarity">
    <text evidence="2">Belongs to the Nudix hydrolase family.</text>
</comment>
<dbReference type="STRING" id="1618570.UT08_C0002G0046"/>
<reference evidence="4 5" key="1">
    <citation type="journal article" date="2015" name="Nature">
        <title>rRNA introns, odd ribosomes, and small enigmatic genomes across a large radiation of phyla.</title>
        <authorList>
            <person name="Brown C.T."/>
            <person name="Hug L.A."/>
            <person name="Thomas B.C."/>
            <person name="Sharon I."/>
            <person name="Castelle C.J."/>
            <person name="Singh A."/>
            <person name="Wilkins M.J."/>
            <person name="Williams K.H."/>
            <person name="Banfield J.F."/>
        </authorList>
    </citation>
    <scope>NUCLEOTIDE SEQUENCE [LARGE SCALE GENOMIC DNA]</scope>
</reference>
<dbReference type="InterPro" id="IPR020084">
    <property type="entry name" value="NUDIX_hydrolase_CS"/>
</dbReference>
<comment type="caution">
    <text evidence="4">The sequence shown here is derived from an EMBL/GenBank/DDBJ whole genome shotgun (WGS) entry which is preliminary data.</text>
</comment>
<evidence type="ECO:0000313" key="4">
    <source>
        <dbReference type="EMBL" id="KKQ86024.1"/>
    </source>
</evidence>
<dbReference type="Pfam" id="PF00293">
    <property type="entry name" value="NUDIX"/>
    <property type="match status" value="1"/>
</dbReference>
<dbReference type="GO" id="GO:0016787">
    <property type="term" value="F:hydrolase activity"/>
    <property type="evidence" value="ECO:0007669"/>
    <property type="project" value="UniProtKB-KW"/>
</dbReference>
<dbReference type="EMBL" id="LBVL01000002">
    <property type="protein sequence ID" value="KKQ86024.1"/>
    <property type="molecule type" value="Genomic_DNA"/>
</dbReference>
<evidence type="ECO:0000259" key="3">
    <source>
        <dbReference type="PROSITE" id="PS51462"/>
    </source>
</evidence>
<evidence type="ECO:0000256" key="2">
    <source>
        <dbReference type="RuleBase" id="RU003476"/>
    </source>
</evidence>
<feature type="domain" description="Nudix hydrolase" evidence="3">
    <location>
        <begin position="7"/>
        <end position="158"/>
    </location>
</feature>
<proteinExistence type="inferred from homology"/>
<dbReference type="PANTHER" id="PTHR43736:SF1">
    <property type="entry name" value="DIHYDRONEOPTERIN TRIPHOSPHATE DIPHOSPHATASE"/>
    <property type="match status" value="1"/>
</dbReference>
<dbReference type="Gene3D" id="3.90.79.10">
    <property type="entry name" value="Nucleoside Triphosphate Pyrophosphohydrolase"/>
    <property type="match status" value="1"/>
</dbReference>
<dbReference type="InterPro" id="IPR000086">
    <property type="entry name" value="NUDIX_hydrolase_dom"/>
</dbReference>
<evidence type="ECO:0000256" key="1">
    <source>
        <dbReference type="ARBA" id="ARBA00022801"/>
    </source>
</evidence>
<dbReference type="InterPro" id="IPR015797">
    <property type="entry name" value="NUDIX_hydrolase-like_dom_sf"/>
</dbReference>
<sequence length="162" mass="19082">MAHTSEILDYGIGAFIVFNKKVLLIYNEQYKSWFPPGGHIEKDEDLEDALYREIEEETGLKKDNLKLIDIRNSIPEENIFSDMDGRSLVTPTFTDAHKTSTTHTHIAFRFFFTIKNKTKLISEDEYVTKHKWFNLKDLKNPEYNLKKHVIYYASFAIKLSKR</sequence>
<dbReference type="PRINTS" id="PR00502">
    <property type="entry name" value="NUDIXFAMILY"/>
</dbReference>
<organism evidence="4 5">
    <name type="scientific">Candidatus Woesebacteria bacterium GW2011_GWB1_38_8</name>
    <dbReference type="NCBI Taxonomy" id="1618570"/>
    <lineage>
        <taxon>Bacteria</taxon>
        <taxon>Candidatus Woeseibacteriota</taxon>
    </lineage>
</organism>
<protein>
    <submittedName>
        <fullName evidence="4">NUDIX hydrolase</fullName>
    </submittedName>
</protein>
<dbReference type="Proteomes" id="UP000034081">
    <property type="component" value="Unassembled WGS sequence"/>
</dbReference>
<evidence type="ECO:0000313" key="5">
    <source>
        <dbReference type="Proteomes" id="UP000034081"/>
    </source>
</evidence>
<dbReference type="InterPro" id="IPR020476">
    <property type="entry name" value="Nudix_hydrolase"/>
</dbReference>
<accession>A0A0G0NJC8</accession>
<dbReference type="PROSITE" id="PS00893">
    <property type="entry name" value="NUDIX_BOX"/>
    <property type="match status" value="1"/>
</dbReference>
<dbReference type="SUPFAM" id="SSF55811">
    <property type="entry name" value="Nudix"/>
    <property type="match status" value="1"/>
</dbReference>
<gene>
    <name evidence="4" type="ORF">UT08_C0002G0046</name>
</gene>
<dbReference type="PROSITE" id="PS51462">
    <property type="entry name" value="NUDIX"/>
    <property type="match status" value="1"/>
</dbReference>
<dbReference type="PANTHER" id="PTHR43736">
    <property type="entry name" value="ADP-RIBOSE PYROPHOSPHATASE"/>
    <property type="match status" value="1"/>
</dbReference>
<name>A0A0G0NJC8_9BACT</name>
<keyword evidence="1 2" id="KW-0378">Hydrolase</keyword>